<evidence type="ECO:0000313" key="3">
    <source>
        <dbReference type="Proteomes" id="UP000176854"/>
    </source>
</evidence>
<dbReference type="Pfam" id="PF08818">
    <property type="entry name" value="DUF1801"/>
    <property type="match status" value="1"/>
</dbReference>
<dbReference type="Gene3D" id="3.90.1150.200">
    <property type="match status" value="1"/>
</dbReference>
<reference evidence="2 3" key="1">
    <citation type="journal article" date="2016" name="Nat. Commun.">
        <title>Thousands of microbial genomes shed light on interconnected biogeochemical processes in an aquifer system.</title>
        <authorList>
            <person name="Anantharaman K."/>
            <person name="Brown C.T."/>
            <person name="Hug L.A."/>
            <person name="Sharon I."/>
            <person name="Castelle C.J."/>
            <person name="Probst A.J."/>
            <person name="Thomas B.C."/>
            <person name="Singh A."/>
            <person name="Wilkins M.J."/>
            <person name="Karaoz U."/>
            <person name="Brodie E.L."/>
            <person name="Williams K.H."/>
            <person name="Hubbard S.S."/>
            <person name="Banfield J.F."/>
        </authorList>
    </citation>
    <scope>NUCLEOTIDE SEQUENCE [LARGE SCALE GENOMIC DNA]</scope>
</reference>
<sequence length="119" mass="13797">MKSIKDVDEYITKSPKAVRGVLKELRAVIRLAAPRAQERISYGMPYYEYKGRLVYFRLTKNHIGLYIPPPVIQEHNKELKKYGTATATVRFPLNEKLPIALIKKLVKARVKKNEESKKN</sequence>
<evidence type="ECO:0000259" key="1">
    <source>
        <dbReference type="Pfam" id="PF08818"/>
    </source>
</evidence>
<dbReference type="EMBL" id="MFJC01000002">
    <property type="protein sequence ID" value="OGG10307.1"/>
    <property type="molecule type" value="Genomic_DNA"/>
</dbReference>
<protein>
    <recommendedName>
        <fullName evidence="1">YdhG-like domain-containing protein</fullName>
    </recommendedName>
</protein>
<dbReference type="SUPFAM" id="SSF159888">
    <property type="entry name" value="YdhG-like"/>
    <property type="match status" value="1"/>
</dbReference>
<gene>
    <name evidence="2" type="ORF">A2154_02610</name>
</gene>
<dbReference type="InterPro" id="IPR014922">
    <property type="entry name" value="YdhG-like"/>
</dbReference>
<feature type="domain" description="YdhG-like" evidence="1">
    <location>
        <begin position="19"/>
        <end position="110"/>
    </location>
</feature>
<accession>A0A1F5ZDU7</accession>
<name>A0A1F5ZDU7_9BACT</name>
<organism evidence="2 3">
    <name type="scientific">Candidatus Gottesmanbacteria bacterium RBG_16_43_7</name>
    <dbReference type="NCBI Taxonomy" id="1798373"/>
    <lineage>
        <taxon>Bacteria</taxon>
        <taxon>Candidatus Gottesmaniibacteriota</taxon>
    </lineage>
</organism>
<dbReference type="Proteomes" id="UP000176854">
    <property type="component" value="Unassembled WGS sequence"/>
</dbReference>
<proteinExistence type="predicted"/>
<evidence type="ECO:0000313" key="2">
    <source>
        <dbReference type="EMBL" id="OGG10307.1"/>
    </source>
</evidence>
<dbReference type="AlphaFoldDB" id="A0A1F5ZDU7"/>
<comment type="caution">
    <text evidence="2">The sequence shown here is derived from an EMBL/GenBank/DDBJ whole genome shotgun (WGS) entry which is preliminary data.</text>
</comment>
<dbReference type="STRING" id="1798373.A2154_02610"/>